<keyword evidence="3" id="KW-1185">Reference proteome</keyword>
<keyword evidence="1" id="KW-0472">Membrane</keyword>
<dbReference type="EMBL" id="JABSNO010000009">
    <property type="protein sequence ID" value="NRS92520.1"/>
    <property type="molecule type" value="Genomic_DNA"/>
</dbReference>
<name>A0A8J8K578_9FLAO</name>
<feature type="transmembrane region" description="Helical" evidence="1">
    <location>
        <begin position="98"/>
        <end position="117"/>
    </location>
</feature>
<feature type="transmembrane region" description="Helical" evidence="1">
    <location>
        <begin position="166"/>
        <end position="186"/>
    </location>
</feature>
<dbReference type="Proteomes" id="UP000610746">
    <property type="component" value="Unassembled WGS sequence"/>
</dbReference>
<dbReference type="Pfam" id="PF13687">
    <property type="entry name" value="DUF4153"/>
    <property type="match status" value="1"/>
</dbReference>
<proteinExistence type="predicted"/>
<evidence type="ECO:0008006" key="4">
    <source>
        <dbReference type="Google" id="ProtNLM"/>
    </source>
</evidence>
<evidence type="ECO:0000313" key="2">
    <source>
        <dbReference type="EMBL" id="NRS92520.1"/>
    </source>
</evidence>
<feature type="transmembrane region" description="Helical" evidence="1">
    <location>
        <begin position="59"/>
        <end position="78"/>
    </location>
</feature>
<organism evidence="2 3">
    <name type="scientific">Frigoriflavimonas asaccharolytica</name>
    <dbReference type="NCBI Taxonomy" id="2735899"/>
    <lineage>
        <taxon>Bacteria</taxon>
        <taxon>Pseudomonadati</taxon>
        <taxon>Bacteroidota</taxon>
        <taxon>Flavobacteriia</taxon>
        <taxon>Flavobacteriales</taxon>
        <taxon>Weeksellaceae</taxon>
        <taxon>Frigoriflavimonas</taxon>
    </lineage>
</organism>
<keyword evidence="1" id="KW-1133">Transmembrane helix</keyword>
<gene>
    <name evidence="2" type="ORF">HNQ03_001595</name>
</gene>
<feature type="transmembrane region" description="Helical" evidence="1">
    <location>
        <begin position="129"/>
        <end position="146"/>
    </location>
</feature>
<feature type="transmembrane region" description="Helical" evidence="1">
    <location>
        <begin position="198"/>
        <end position="218"/>
    </location>
</feature>
<feature type="transmembrane region" description="Helical" evidence="1">
    <location>
        <begin position="6"/>
        <end position="25"/>
    </location>
</feature>
<keyword evidence="1" id="KW-0812">Transmembrane</keyword>
<sequence>MLGVAILGFVISFIYWFLFIPRGIYNVNRNLNNDFSEDQKELKPTYEFLEIDYERTSGVISLFCLNILLVIFISTYTYEQFFETIKTANQLSADTHDGVNAVIMSIIMAIMVILFYFKSGFNFDKKARQLKLLAKIWIFLNAVLISSTMMKNTAQVLSLGYTYKTLGVYAFLILSVLGLLFTFLKIQKQKTNAYLFNQMFYCFFATILVCSYVNWGAFITSQNIKRADFAENFHLKGIDFNEKQMLEYAEKTNNAAMKNEIVSRVLSRQADSFLSKSLYFETVKIK</sequence>
<protein>
    <recommendedName>
        <fullName evidence="4">DUF4173 domain-containing protein</fullName>
    </recommendedName>
</protein>
<reference evidence="2" key="1">
    <citation type="submission" date="2020-05" db="EMBL/GenBank/DDBJ databases">
        <title>Genomic Encyclopedia of Type Strains, Phase IV (KMG-V): Genome sequencing to study the core and pangenomes of soil and plant-associated prokaryotes.</title>
        <authorList>
            <person name="Whitman W."/>
        </authorList>
    </citation>
    <scope>NUCLEOTIDE SEQUENCE</scope>
    <source>
        <strain evidence="2">16F</strain>
    </source>
</reference>
<accession>A0A8J8K578</accession>
<dbReference type="InterPro" id="IPR025291">
    <property type="entry name" value="DUF4153"/>
</dbReference>
<evidence type="ECO:0000313" key="3">
    <source>
        <dbReference type="Proteomes" id="UP000610746"/>
    </source>
</evidence>
<comment type="caution">
    <text evidence="2">The sequence shown here is derived from an EMBL/GenBank/DDBJ whole genome shotgun (WGS) entry which is preliminary data.</text>
</comment>
<evidence type="ECO:0000256" key="1">
    <source>
        <dbReference type="SAM" id="Phobius"/>
    </source>
</evidence>
<dbReference type="AlphaFoldDB" id="A0A8J8K578"/>